<comment type="caution">
    <text evidence="2">The sequence shown here is derived from an EMBL/GenBank/DDBJ whole genome shotgun (WGS) entry which is preliminary data.</text>
</comment>
<feature type="compositionally biased region" description="Basic and acidic residues" evidence="1">
    <location>
        <begin position="26"/>
        <end position="35"/>
    </location>
</feature>
<evidence type="ECO:0000313" key="3">
    <source>
        <dbReference type="Proteomes" id="UP001251217"/>
    </source>
</evidence>
<name>A0ABU1XGL7_9NOCA</name>
<dbReference type="Proteomes" id="UP001251217">
    <property type="component" value="Unassembled WGS sequence"/>
</dbReference>
<sequence length="45" mass="4686">MQNLDGYGSRDIAVTAGEADWPTVPEARDALERPCPRAGGARTGG</sequence>
<reference evidence="2 3" key="1">
    <citation type="submission" date="2023-07" db="EMBL/GenBank/DDBJ databases">
        <title>Sorghum-associated microbial communities from plants grown in Nebraska, USA.</title>
        <authorList>
            <person name="Schachtman D."/>
        </authorList>
    </citation>
    <scope>NUCLEOTIDE SEQUENCE [LARGE SCALE GENOMIC DNA]</scope>
    <source>
        <strain evidence="2 3">4272</strain>
    </source>
</reference>
<gene>
    <name evidence="2" type="ORF">J2W56_003442</name>
</gene>
<proteinExistence type="predicted"/>
<keyword evidence="3" id="KW-1185">Reference proteome</keyword>
<protein>
    <submittedName>
        <fullName evidence="2">Uncharacterized protein</fullName>
    </submittedName>
</protein>
<dbReference type="EMBL" id="JAVDWW010000005">
    <property type="protein sequence ID" value="MDR7169698.1"/>
    <property type="molecule type" value="Genomic_DNA"/>
</dbReference>
<evidence type="ECO:0000313" key="2">
    <source>
        <dbReference type="EMBL" id="MDR7169698.1"/>
    </source>
</evidence>
<feature type="region of interest" description="Disordered" evidence="1">
    <location>
        <begin position="1"/>
        <end position="45"/>
    </location>
</feature>
<accession>A0ABU1XGL7</accession>
<organism evidence="2 3">
    <name type="scientific">Nocardia kruczakiae</name>
    <dbReference type="NCBI Taxonomy" id="261477"/>
    <lineage>
        <taxon>Bacteria</taxon>
        <taxon>Bacillati</taxon>
        <taxon>Actinomycetota</taxon>
        <taxon>Actinomycetes</taxon>
        <taxon>Mycobacteriales</taxon>
        <taxon>Nocardiaceae</taxon>
        <taxon>Nocardia</taxon>
    </lineage>
</organism>
<evidence type="ECO:0000256" key="1">
    <source>
        <dbReference type="SAM" id="MobiDB-lite"/>
    </source>
</evidence>